<dbReference type="RefSeq" id="WP_097052812.1">
    <property type="nucleotide sequence ID" value="NZ_OBMM01000005.1"/>
</dbReference>
<feature type="transmembrane region" description="Helical" evidence="1">
    <location>
        <begin position="49"/>
        <end position="71"/>
    </location>
</feature>
<evidence type="ECO:0000256" key="1">
    <source>
        <dbReference type="SAM" id="Phobius"/>
    </source>
</evidence>
<reference evidence="3 4" key="1">
    <citation type="submission" date="2017-08" db="EMBL/GenBank/DDBJ databases">
        <authorList>
            <person name="de Groot N.N."/>
        </authorList>
    </citation>
    <scope>NUCLEOTIDE SEQUENCE [LARGE SCALE GENOMIC DNA]</scope>
    <source>
        <strain evidence="3 4">USBA 78</strain>
    </source>
</reference>
<sequence>MPKMLSVITAFPTRLMVGAAVAISSIGASTANAAGIGDVATDVKGQLQGIGDLVVAGAFLGGLVLMGAGLVRLKAAADAGGVQVKYSEGLWRLGVGGGLVALPAITGVGADTIFGEGGGEAASIGDIDID</sequence>
<keyword evidence="2" id="KW-0732">Signal</keyword>
<name>A0A285TTF6_9PROT</name>
<accession>A0A285TTF6</accession>
<evidence type="ECO:0000313" key="3">
    <source>
        <dbReference type="EMBL" id="SOC27036.1"/>
    </source>
</evidence>
<gene>
    <name evidence="3" type="ORF">SAMN05428964_105256</name>
</gene>
<protein>
    <submittedName>
        <fullName evidence="3">Uncharacterized protein</fullName>
    </submittedName>
</protein>
<feature type="chain" id="PRO_5013352486" evidence="2">
    <location>
        <begin position="34"/>
        <end position="130"/>
    </location>
</feature>
<dbReference type="AlphaFoldDB" id="A0A285TTF6"/>
<dbReference type="Proteomes" id="UP000219068">
    <property type="component" value="Unassembled WGS sequence"/>
</dbReference>
<proteinExistence type="predicted"/>
<feature type="signal peptide" evidence="2">
    <location>
        <begin position="1"/>
        <end position="33"/>
    </location>
</feature>
<organism evidence="3 4">
    <name type="scientific">Thalassospira xiamenensis</name>
    <dbReference type="NCBI Taxonomy" id="220697"/>
    <lineage>
        <taxon>Bacteria</taxon>
        <taxon>Pseudomonadati</taxon>
        <taxon>Pseudomonadota</taxon>
        <taxon>Alphaproteobacteria</taxon>
        <taxon>Rhodospirillales</taxon>
        <taxon>Thalassospiraceae</taxon>
        <taxon>Thalassospira</taxon>
    </lineage>
</organism>
<keyword evidence="1" id="KW-1133">Transmembrane helix</keyword>
<dbReference type="EMBL" id="OBMM01000005">
    <property type="protein sequence ID" value="SOC27036.1"/>
    <property type="molecule type" value="Genomic_DNA"/>
</dbReference>
<keyword evidence="1" id="KW-0812">Transmembrane</keyword>
<evidence type="ECO:0000313" key="4">
    <source>
        <dbReference type="Proteomes" id="UP000219068"/>
    </source>
</evidence>
<keyword evidence="1" id="KW-0472">Membrane</keyword>
<evidence type="ECO:0000256" key="2">
    <source>
        <dbReference type="SAM" id="SignalP"/>
    </source>
</evidence>